<dbReference type="Proteomes" id="UP000239494">
    <property type="component" value="Unassembled WGS sequence"/>
</dbReference>
<evidence type="ECO:0000256" key="1">
    <source>
        <dbReference type="SAM" id="SignalP"/>
    </source>
</evidence>
<dbReference type="PROSITE" id="PS51318">
    <property type="entry name" value="TAT"/>
    <property type="match status" value="1"/>
</dbReference>
<accession>A0A2T0STN0</accession>
<sequence>MTTSLRRAVLGAGAFTTAAVLVACSLVPAVAADRGSGRGGGQVPARVDLPDGFPPESIAIENGTAYLGSRADGDIYALDLATGRGGVISQGPGTQSLGLAVDSRRRRLYVAGGVAGDARVVDLRTGAVLASYQLVPKGTPAFVNDVLLTERGAVFTDSVHDVLYRVQDGRVENVPLHGEWVQTPEYNANGITTTPDGRALLVVNSTTGGLYRVEHDGRATEVDLGGRTFVHPDGVLREGRTLYVVQNAANSVAVVRLDQSATRGEVARTLAAEGFDVPTAIARSRDRLYVTNARFQVQVSPTTEYWLTALDGRG</sequence>
<dbReference type="EMBL" id="PVTF01000011">
    <property type="protein sequence ID" value="PRY36774.1"/>
    <property type="molecule type" value="Genomic_DNA"/>
</dbReference>
<dbReference type="InterPro" id="IPR006311">
    <property type="entry name" value="TAT_signal"/>
</dbReference>
<proteinExistence type="predicted"/>
<evidence type="ECO:0000313" key="3">
    <source>
        <dbReference type="Proteomes" id="UP000239494"/>
    </source>
</evidence>
<evidence type="ECO:0000313" key="2">
    <source>
        <dbReference type="EMBL" id="PRY36774.1"/>
    </source>
</evidence>
<dbReference type="AlphaFoldDB" id="A0A2T0STN0"/>
<dbReference type="InterPro" id="IPR015943">
    <property type="entry name" value="WD40/YVTN_repeat-like_dom_sf"/>
</dbReference>
<feature type="chain" id="PRO_5015742385" evidence="1">
    <location>
        <begin position="32"/>
        <end position="314"/>
    </location>
</feature>
<comment type="caution">
    <text evidence="2">The sequence shown here is derived from an EMBL/GenBank/DDBJ whole genome shotgun (WGS) entry which is preliminary data.</text>
</comment>
<organism evidence="2 3">
    <name type="scientific">Umezawaea tangerina</name>
    <dbReference type="NCBI Taxonomy" id="84725"/>
    <lineage>
        <taxon>Bacteria</taxon>
        <taxon>Bacillati</taxon>
        <taxon>Actinomycetota</taxon>
        <taxon>Actinomycetes</taxon>
        <taxon>Pseudonocardiales</taxon>
        <taxon>Pseudonocardiaceae</taxon>
        <taxon>Umezawaea</taxon>
    </lineage>
</organism>
<name>A0A2T0STN0_9PSEU</name>
<gene>
    <name evidence="2" type="ORF">CLV43_111146</name>
</gene>
<dbReference type="Gene3D" id="2.130.10.10">
    <property type="entry name" value="YVTN repeat-like/Quinoprotein amine dehydrogenase"/>
    <property type="match status" value="2"/>
</dbReference>
<dbReference type="RefSeq" id="WP_106192191.1">
    <property type="nucleotide sequence ID" value="NZ_PVTF01000011.1"/>
</dbReference>
<keyword evidence="3" id="KW-1185">Reference proteome</keyword>
<dbReference type="PANTHER" id="PTHR47197:SF3">
    <property type="entry name" value="DIHYDRO-HEME D1 DEHYDROGENASE"/>
    <property type="match status" value="1"/>
</dbReference>
<dbReference type="PANTHER" id="PTHR47197">
    <property type="entry name" value="PROTEIN NIRF"/>
    <property type="match status" value="1"/>
</dbReference>
<protein>
    <submittedName>
        <fullName evidence="2">Sugar lactone lactonase YvrE</fullName>
    </submittedName>
</protein>
<dbReference type="SUPFAM" id="SSF63829">
    <property type="entry name" value="Calcium-dependent phosphotriesterase"/>
    <property type="match status" value="1"/>
</dbReference>
<dbReference type="InterPro" id="IPR051200">
    <property type="entry name" value="Host-pathogen_enzymatic-act"/>
</dbReference>
<dbReference type="OrthoDB" id="504981at2"/>
<feature type="signal peptide" evidence="1">
    <location>
        <begin position="1"/>
        <end position="31"/>
    </location>
</feature>
<dbReference type="PROSITE" id="PS51257">
    <property type="entry name" value="PROKAR_LIPOPROTEIN"/>
    <property type="match status" value="1"/>
</dbReference>
<reference evidence="2 3" key="1">
    <citation type="submission" date="2018-03" db="EMBL/GenBank/DDBJ databases">
        <title>Genomic Encyclopedia of Archaeal and Bacterial Type Strains, Phase II (KMG-II): from individual species to whole genera.</title>
        <authorList>
            <person name="Goeker M."/>
        </authorList>
    </citation>
    <scope>NUCLEOTIDE SEQUENCE [LARGE SCALE GENOMIC DNA]</scope>
    <source>
        <strain evidence="2 3">DSM 44720</strain>
    </source>
</reference>
<keyword evidence="1" id="KW-0732">Signal</keyword>